<dbReference type="InterPro" id="IPR027387">
    <property type="entry name" value="Cytb/b6-like_sf"/>
</dbReference>
<keyword evidence="9 17" id="KW-0479">Metal-binding</keyword>
<protein>
    <recommendedName>
        <fullName evidence="4 17">Cytochrome b</fullName>
    </recommendedName>
</protein>
<evidence type="ECO:0000313" key="20">
    <source>
        <dbReference type="EMBL" id="ADZ52293.1"/>
    </source>
</evidence>
<dbReference type="Pfam" id="PF00033">
    <property type="entry name" value="Cytochrome_B"/>
    <property type="match status" value="1"/>
</dbReference>
<keyword evidence="5 17" id="KW-0813">Transport</keyword>
<keyword evidence="8 17" id="KW-0812">Transmembrane</keyword>
<dbReference type="Gene3D" id="1.20.810.10">
    <property type="entry name" value="Cytochrome Bc1 Complex, Chain C"/>
    <property type="match status" value="1"/>
</dbReference>
<dbReference type="AlphaFoldDB" id="F2YQ31"/>
<evidence type="ECO:0000256" key="13">
    <source>
        <dbReference type="ARBA" id="ARBA00023004"/>
    </source>
</evidence>
<evidence type="ECO:0000256" key="14">
    <source>
        <dbReference type="ARBA" id="ARBA00023075"/>
    </source>
</evidence>
<dbReference type="GO" id="GO:0005743">
    <property type="term" value="C:mitochondrial inner membrane"/>
    <property type="evidence" value="ECO:0007669"/>
    <property type="project" value="UniProtKB-SubCell"/>
</dbReference>
<organism evidence="20">
    <name type="scientific">Pristionchus pacificus</name>
    <name type="common">Parasitic nematode worm</name>
    <dbReference type="NCBI Taxonomy" id="54126"/>
    <lineage>
        <taxon>Eukaryota</taxon>
        <taxon>Metazoa</taxon>
        <taxon>Ecdysozoa</taxon>
        <taxon>Nematoda</taxon>
        <taxon>Chromadorea</taxon>
        <taxon>Rhabditida</taxon>
        <taxon>Rhabditina</taxon>
        <taxon>Diplogasteromorpha</taxon>
        <taxon>Diplogasteroidea</taxon>
        <taxon>Neodiplogasteridae</taxon>
        <taxon>Pristionchus</taxon>
    </lineage>
</organism>
<evidence type="ECO:0000256" key="12">
    <source>
        <dbReference type="ARBA" id="ARBA00022989"/>
    </source>
</evidence>
<dbReference type="PANTHER" id="PTHR19271">
    <property type="entry name" value="CYTOCHROME B"/>
    <property type="match status" value="1"/>
</dbReference>
<keyword evidence="13 17" id="KW-0408">Iron</keyword>
<feature type="transmembrane region" description="Helical" evidence="17">
    <location>
        <begin position="313"/>
        <end position="333"/>
    </location>
</feature>
<dbReference type="RefSeq" id="YP_004300490.1">
    <property type="nucleotide sequence ID" value="NC_015245.1"/>
</dbReference>
<feature type="transmembrane region" description="Helical" evidence="17">
    <location>
        <begin position="226"/>
        <end position="243"/>
    </location>
</feature>
<evidence type="ECO:0000256" key="4">
    <source>
        <dbReference type="ARBA" id="ARBA00013531"/>
    </source>
</evidence>
<keyword evidence="12 17" id="KW-1133">Transmembrane helix</keyword>
<keyword evidence="15 17" id="KW-0496">Mitochondrion</keyword>
<dbReference type="GO" id="GO:0016491">
    <property type="term" value="F:oxidoreductase activity"/>
    <property type="evidence" value="ECO:0007669"/>
    <property type="project" value="UniProtKB-UniRule"/>
</dbReference>
<dbReference type="Pfam" id="PF00032">
    <property type="entry name" value="Cytochrom_B_C"/>
    <property type="match status" value="1"/>
</dbReference>
<evidence type="ECO:0000256" key="15">
    <source>
        <dbReference type="ARBA" id="ARBA00023128"/>
    </source>
</evidence>
<dbReference type="PROSITE" id="PS51003">
    <property type="entry name" value="CYTB_CTER"/>
    <property type="match status" value="1"/>
</dbReference>
<dbReference type="CDD" id="cd00290">
    <property type="entry name" value="cytochrome_b_C"/>
    <property type="match status" value="1"/>
</dbReference>
<evidence type="ECO:0000256" key="3">
    <source>
        <dbReference type="ARBA" id="ARBA00011649"/>
    </source>
</evidence>
<dbReference type="InterPro" id="IPR048259">
    <property type="entry name" value="Cytochrome_b_N_euk/bac"/>
</dbReference>
<evidence type="ECO:0000256" key="5">
    <source>
        <dbReference type="ARBA" id="ARBA00022448"/>
    </source>
</evidence>
<feature type="transmembrane region" description="Helical" evidence="17">
    <location>
        <begin position="280"/>
        <end position="301"/>
    </location>
</feature>
<keyword evidence="7 17" id="KW-0679">Respiratory chain</keyword>
<comment type="cofactor">
    <cofactor evidence="17">
        <name>heme b</name>
        <dbReference type="ChEBI" id="CHEBI:60344"/>
    </cofactor>
    <text evidence="17">Binds 2 heme groups non-covalently.</text>
</comment>
<dbReference type="InterPro" id="IPR005798">
    <property type="entry name" value="Cyt_b/b6_C"/>
</dbReference>
<evidence type="ECO:0000256" key="6">
    <source>
        <dbReference type="ARBA" id="ARBA00022617"/>
    </source>
</evidence>
<feature type="transmembrane region" description="Helical" evidence="17">
    <location>
        <begin position="255"/>
        <end position="274"/>
    </location>
</feature>
<gene>
    <name evidence="20" type="primary">cytb</name>
</gene>
<feature type="transmembrane region" description="Helical" evidence="17">
    <location>
        <begin position="339"/>
        <end position="361"/>
    </location>
</feature>
<sequence length="367" mass="42087">MKGLMNFVNSLVVVLPSSKTLTLSWNFGSMLGMVLAFQILTGTFLAMYYSADSLLAFSSVQYIMYEVNFGWIFRIFHFNGASLFFVFLYLHIFKGLFFMSYRLKKVWMSGLTIYLLVMMEAFMGYVLVWAQMSFWASVVITSLLSVIPIWGPMIVTWIWSGFTVSGATLKFFFVLHFLVPWGLLVLMLVHLIFLHSTGSTSVLHCHGDYDKVCFAPEYWGKDVYNILVWLVFIVMSLISPFVLGDAEMFIEADPMMSPVHIVPEWYFLFAYAILRAIPNKILGVIALLMSIVIFYFFAFVNNYTSSLVKLNKLLVFSFIVSSVVLSWLGQCLVEDPFTLLSVIFSLLYFGLSSTLLFVFMFSKKLFE</sequence>
<evidence type="ECO:0000256" key="9">
    <source>
        <dbReference type="ARBA" id="ARBA00022723"/>
    </source>
</evidence>
<dbReference type="InterPro" id="IPR036150">
    <property type="entry name" value="Cyt_b/b6_C_sf"/>
</dbReference>
<dbReference type="InterPro" id="IPR048260">
    <property type="entry name" value="Cytochrome_b_C_euk/bac"/>
</dbReference>
<feature type="transmembrane region" description="Helical" evidence="17">
    <location>
        <begin position="111"/>
        <end position="128"/>
    </location>
</feature>
<comment type="function">
    <text evidence="1 17">Component of the ubiquinol-cytochrome c reductase complex (complex III or cytochrome b-c1 complex) that is part of the mitochondrial respiratory chain. The b-c1 complex mediates electron transfer from ubiquinol to cytochrome c. Contributes to the generation of a proton gradient across the mitochondrial membrane that is then used for ATP synthesis.</text>
</comment>
<dbReference type="PROSITE" id="PS51002">
    <property type="entry name" value="CYTB_NTER"/>
    <property type="match status" value="1"/>
</dbReference>
<feature type="transmembrane region" description="Helical" evidence="17">
    <location>
        <begin position="134"/>
        <end position="159"/>
    </location>
</feature>
<keyword evidence="6 17" id="KW-0349">Heme</keyword>
<comment type="subunit">
    <text evidence="3">The main subunits of complex b-c1 are: cytochrome b, cytochrome c1 and the Rieske protein.</text>
</comment>
<feature type="transmembrane region" description="Helical" evidence="17">
    <location>
        <begin position="27"/>
        <end position="51"/>
    </location>
</feature>
<dbReference type="CDD" id="cd00284">
    <property type="entry name" value="Cytochrome_b_N"/>
    <property type="match status" value="1"/>
</dbReference>
<evidence type="ECO:0000256" key="1">
    <source>
        <dbReference type="ARBA" id="ARBA00002566"/>
    </source>
</evidence>
<feature type="domain" description="Cytochrome b/b6 C-terminal region profile" evidence="19">
    <location>
        <begin position="204"/>
        <end position="367"/>
    </location>
</feature>
<dbReference type="PANTHER" id="PTHR19271:SF16">
    <property type="entry name" value="CYTOCHROME B"/>
    <property type="match status" value="1"/>
</dbReference>
<reference evidence="20" key="1">
    <citation type="journal article" date="2011" name="Mol. Biol. Evol.">
        <title>Mutation Rates and Intraspecific Divergence of the Mitochondrial Genome of Pristionchus pacificus.</title>
        <authorList>
            <person name="Molnar R.I."/>
            <person name="Bartelmes G."/>
            <person name="Dinkelacker I."/>
            <person name="Witte H."/>
            <person name="Sommer R.J."/>
        </authorList>
    </citation>
    <scope>NUCLEOTIDE SEQUENCE</scope>
    <source>
        <strain evidence="20">PS312 California</strain>
    </source>
</reference>
<dbReference type="InterPro" id="IPR016174">
    <property type="entry name" value="Di-haem_cyt_TM"/>
</dbReference>
<feature type="domain" description="Cytochrome b/b6 N-terminal region profile" evidence="18">
    <location>
        <begin position="1"/>
        <end position="203"/>
    </location>
</feature>
<evidence type="ECO:0000256" key="11">
    <source>
        <dbReference type="ARBA" id="ARBA00022982"/>
    </source>
</evidence>
<dbReference type="GO" id="GO:0046872">
    <property type="term" value="F:metal ion binding"/>
    <property type="evidence" value="ECO:0007669"/>
    <property type="project" value="UniProtKB-UniRule"/>
</dbReference>
<keyword evidence="11 17" id="KW-0249">Electron transport</keyword>
<dbReference type="SUPFAM" id="SSF81648">
    <property type="entry name" value="a domain/subunit of cytochrome bc1 complex (Ubiquinol-cytochrome c reductase)"/>
    <property type="match status" value="1"/>
</dbReference>
<evidence type="ECO:0000256" key="8">
    <source>
        <dbReference type="ARBA" id="ARBA00022692"/>
    </source>
</evidence>
<feature type="transmembrane region" description="Helical" evidence="17">
    <location>
        <begin position="171"/>
        <end position="193"/>
    </location>
</feature>
<dbReference type="SUPFAM" id="SSF81342">
    <property type="entry name" value="Transmembrane di-heme cytochromes"/>
    <property type="match status" value="1"/>
</dbReference>
<geneLocation type="mitochondrion" evidence="20"/>
<feature type="transmembrane region" description="Helical" evidence="17">
    <location>
        <begin position="71"/>
        <end position="90"/>
    </location>
</feature>
<dbReference type="InterPro" id="IPR005797">
    <property type="entry name" value="Cyt_b/b6_N"/>
</dbReference>
<comment type="similarity">
    <text evidence="17">Belongs to the cytochrome b family.</text>
</comment>
<proteinExistence type="inferred from homology"/>
<comment type="subcellular location">
    <subcellularLocation>
        <location evidence="2">Mitochondrion inner membrane</location>
        <topology evidence="2">Multi-pass membrane protein</topology>
    </subcellularLocation>
</comment>
<dbReference type="GeneID" id="10322891"/>
<dbReference type="CTD" id="4519"/>
<dbReference type="EMBL" id="JF414117">
    <property type="protein sequence ID" value="ADZ52293.1"/>
    <property type="molecule type" value="Genomic_DNA"/>
</dbReference>
<evidence type="ECO:0000256" key="2">
    <source>
        <dbReference type="ARBA" id="ARBA00004448"/>
    </source>
</evidence>
<accession>F2YQ31</accession>
<keyword evidence="16 17" id="KW-0472">Membrane</keyword>
<evidence type="ECO:0000259" key="18">
    <source>
        <dbReference type="PROSITE" id="PS51002"/>
    </source>
</evidence>
<keyword evidence="14" id="KW-0830">Ubiquinone</keyword>
<dbReference type="GO" id="GO:0009055">
    <property type="term" value="F:electron transfer activity"/>
    <property type="evidence" value="ECO:0007669"/>
    <property type="project" value="InterPro"/>
</dbReference>
<evidence type="ECO:0000256" key="17">
    <source>
        <dbReference type="RuleBase" id="RU362117"/>
    </source>
</evidence>
<evidence type="ECO:0000256" key="7">
    <source>
        <dbReference type="ARBA" id="ARBA00022660"/>
    </source>
</evidence>
<evidence type="ECO:0000256" key="16">
    <source>
        <dbReference type="ARBA" id="ARBA00023136"/>
    </source>
</evidence>
<dbReference type="GO" id="GO:0022904">
    <property type="term" value="P:respiratory electron transport chain"/>
    <property type="evidence" value="ECO:0007669"/>
    <property type="project" value="InterPro"/>
</dbReference>
<evidence type="ECO:0000259" key="19">
    <source>
        <dbReference type="PROSITE" id="PS51003"/>
    </source>
</evidence>
<keyword evidence="10" id="KW-0999">Mitochondrion inner membrane</keyword>
<evidence type="ECO:0000256" key="10">
    <source>
        <dbReference type="ARBA" id="ARBA00022792"/>
    </source>
</evidence>
<name>F2YQ31_PRIPA</name>